<gene>
    <name evidence="6" type="ORF">AA309_24880</name>
</gene>
<dbReference type="PRINTS" id="PR00411">
    <property type="entry name" value="PNDRDTASEI"/>
</dbReference>
<comment type="cofactor">
    <cofactor evidence="1">
        <name>FAD</name>
        <dbReference type="ChEBI" id="CHEBI:57692"/>
    </cofactor>
</comment>
<keyword evidence="2" id="KW-0285">Flavoprotein</keyword>
<proteinExistence type="predicted"/>
<dbReference type="SUPFAM" id="SSF56425">
    <property type="entry name" value="Succinate dehydrogenase/fumarate reductase flavoprotein, catalytic domain"/>
    <property type="match status" value="1"/>
</dbReference>
<dbReference type="Pfam" id="PF00890">
    <property type="entry name" value="FAD_binding_2"/>
    <property type="match status" value="1"/>
</dbReference>
<keyword evidence="3" id="KW-0274">FAD</keyword>
<dbReference type="Gene3D" id="3.90.700.10">
    <property type="entry name" value="Succinate dehydrogenase/fumarate reductase flavoprotein, catalytic domain"/>
    <property type="match status" value="1"/>
</dbReference>
<protein>
    <submittedName>
        <fullName evidence="6">Fumarate reductase</fullName>
    </submittedName>
</protein>
<dbReference type="PANTHER" id="PTHR43400:SF10">
    <property type="entry name" value="3-OXOSTEROID 1-DEHYDROGENASE"/>
    <property type="match status" value="1"/>
</dbReference>
<evidence type="ECO:0000256" key="4">
    <source>
        <dbReference type="ARBA" id="ARBA00023002"/>
    </source>
</evidence>
<dbReference type="InterPro" id="IPR050315">
    <property type="entry name" value="FAD-oxidoreductase_2"/>
</dbReference>
<evidence type="ECO:0000259" key="5">
    <source>
        <dbReference type="Pfam" id="PF00890"/>
    </source>
</evidence>
<dbReference type="InterPro" id="IPR036188">
    <property type="entry name" value="FAD/NAD-bd_sf"/>
</dbReference>
<dbReference type="OrthoDB" id="3178130at2"/>
<evidence type="ECO:0000256" key="3">
    <source>
        <dbReference type="ARBA" id="ARBA00022827"/>
    </source>
</evidence>
<dbReference type="PANTHER" id="PTHR43400">
    <property type="entry name" value="FUMARATE REDUCTASE"/>
    <property type="match status" value="1"/>
</dbReference>
<organism evidence="6 7">
    <name type="scientific">Microvirga vignae</name>
    <dbReference type="NCBI Taxonomy" id="1225564"/>
    <lineage>
        <taxon>Bacteria</taxon>
        <taxon>Pseudomonadati</taxon>
        <taxon>Pseudomonadota</taxon>
        <taxon>Alphaproteobacteria</taxon>
        <taxon>Hyphomicrobiales</taxon>
        <taxon>Methylobacteriaceae</taxon>
        <taxon>Microvirga</taxon>
    </lineage>
</organism>
<evidence type="ECO:0000313" key="7">
    <source>
        <dbReference type="Proteomes" id="UP000035489"/>
    </source>
</evidence>
<dbReference type="SUPFAM" id="SSF51905">
    <property type="entry name" value="FAD/NAD(P)-binding domain"/>
    <property type="match status" value="1"/>
</dbReference>
<dbReference type="STRING" id="1225564.AA309_24880"/>
<reference evidence="6 7" key="1">
    <citation type="submission" date="2015-05" db="EMBL/GenBank/DDBJ databases">
        <title>Draft genome sequence of Microvirga vignae strain BR3299, a novel nitrogen fixing bacteria isolated from Brazil semi-aired region.</title>
        <authorList>
            <person name="Zilli J.E."/>
            <person name="Passos S.R."/>
            <person name="Leite J."/>
            <person name="Baldani J.I."/>
            <person name="Xavier G.R."/>
            <person name="Rumjaneck N.G."/>
            <person name="Simoes-Araujo J.L."/>
        </authorList>
    </citation>
    <scope>NUCLEOTIDE SEQUENCE [LARGE SCALE GENOMIC DNA]</scope>
    <source>
        <strain evidence="6 7">BR3299</strain>
    </source>
</reference>
<sequence length="455" mass="47208">MNEDVDVLIIGAGACGLAAAIAAHDAGASAAIIEKLDRPGGNSSLSTGSVPAANSRFQREAGIVDDPETYVRDLMAIAKETDDLDLVRRLASVSAETVEWLVDTVGARITLVTAYKHIGHSVPRLHAPVSRRGQDLVDDLVSAVEQRGVPIAVGNSARELIVEDDVVKGAVIDTGDSVSEIRAKKTILALNGFAANADLVKRFCPEIAGAQYFGALGSTGEAVIWGEKLGADLANMAAYQGYAAVAHPHGSLLSWTTIEKGGFLVGADARRFGDESLGYSGFARVVLEQGEYAYAIFDQKIFDIAAGEEEFLELAKYGGLKKADTPEEIAQAYGLDPSALASELEAYNAAASGATADRFGRKDFGTGPLRAPLYACRVVPGLFHTQGGLRIDADGRVLRPDGSAIGNLFAGGGAAAGISGREGALGYASGNGLLSALALGRLAGLAAAHEIREGR</sequence>
<dbReference type="AlphaFoldDB" id="A0A0H1R6B1"/>
<comment type="caution">
    <text evidence="6">The sequence shown here is derived from an EMBL/GenBank/DDBJ whole genome shotgun (WGS) entry which is preliminary data.</text>
</comment>
<dbReference type="PATRIC" id="fig|1225564.3.peg.6472"/>
<dbReference type="GO" id="GO:0016491">
    <property type="term" value="F:oxidoreductase activity"/>
    <property type="evidence" value="ECO:0007669"/>
    <property type="project" value="UniProtKB-KW"/>
</dbReference>
<dbReference type="InterPro" id="IPR003953">
    <property type="entry name" value="FAD-dep_OxRdtase_2_FAD-bd"/>
</dbReference>
<dbReference type="RefSeq" id="WP_047191723.1">
    <property type="nucleotide sequence ID" value="NZ_LCYG01000077.1"/>
</dbReference>
<dbReference type="EMBL" id="LCYG01000077">
    <property type="protein sequence ID" value="KLK90574.1"/>
    <property type="molecule type" value="Genomic_DNA"/>
</dbReference>
<dbReference type="GO" id="GO:0008202">
    <property type="term" value="P:steroid metabolic process"/>
    <property type="evidence" value="ECO:0007669"/>
    <property type="project" value="UniProtKB-ARBA"/>
</dbReference>
<dbReference type="InterPro" id="IPR027477">
    <property type="entry name" value="Succ_DH/fumarate_Rdtase_cat_sf"/>
</dbReference>
<feature type="domain" description="FAD-dependent oxidoreductase 2 FAD-binding" evidence="5">
    <location>
        <begin position="6"/>
        <end position="420"/>
    </location>
</feature>
<dbReference type="Gene3D" id="3.50.50.60">
    <property type="entry name" value="FAD/NAD(P)-binding domain"/>
    <property type="match status" value="1"/>
</dbReference>
<evidence type="ECO:0000313" key="6">
    <source>
        <dbReference type="EMBL" id="KLK90574.1"/>
    </source>
</evidence>
<evidence type="ECO:0000256" key="1">
    <source>
        <dbReference type="ARBA" id="ARBA00001974"/>
    </source>
</evidence>
<keyword evidence="4" id="KW-0560">Oxidoreductase</keyword>
<keyword evidence="7" id="KW-1185">Reference proteome</keyword>
<dbReference type="Proteomes" id="UP000035489">
    <property type="component" value="Unassembled WGS sequence"/>
</dbReference>
<accession>A0A0H1R6B1</accession>
<evidence type="ECO:0000256" key="2">
    <source>
        <dbReference type="ARBA" id="ARBA00022630"/>
    </source>
</evidence>
<name>A0A0H1R6B1_9HYPH</name>